<dbReference type="InterPro" id="IPR017871">
    <property type="entry name" value="ABC_transporter-like_CS"/>
</dbReference>
<dbReference type="GO" id="GO:0015421">
    <property type="term" value="F:ABC-type oligopeptide transporter activity"/>
    <property type="evidence" value="ECO:0007669"/>
    <property type="project" value="TreeGrafter"/>
</dbReference>
<dbReference type="PROSITE" id="PS00211">
    <property type="entry name" value="ABC_TRANSPORTER_1"/>
    <property type="match status" value="1"/>
</dbReference>
<dbReference type="SMART" id="SM00382">
    <property type="entry name" value="AAA"/>
    <property type="match status" value="1"/>
</dbReference>
<dbReference type="PANTHER" id="PTHR43394:SF1">
    <property type="entry name" value="ATP-BINDING CASSETTE SUB-FAMILY B MEMBER 10, MITOCHONDRIAL"/>
    <property type="match status" value="1"/>
</dbReference>
<dbReference type="AlphaFoldDB" id="A0A0F7PCR6"/>
<feature type="transmembrane region" description="Helical" evidence="7">
    <location>
        <begin position="194"/>
        <end position="215"/>
    </location>
</feature>
<dbReference type="InterPro" id="IPR003593">
    <property type="entry name" value="AAA+_ATPase"/>
</dbReference>
<evidence type="ECO:0000256" key="3">
    <source>
        <dbReference type="ARBA" id="ARBA00022741"/>
    </source>
</evidence>
<evidence type="ECO:0000256" key="1">
    <source>
        <dbReference type="ARBA" id="ARBA00004141"/>
    </source>
</evidence>
<dbReference type="Gene3D" id="1.20.1560.10">
    <property type="entry name" value="ABC transporter type 1, transmembrane domain"/>
    <property type="match status" value="1"/>
</dbReference>
<dbReference type="Pfam" id="PF00664">
    <property type="entry name" value="ABC_membrane"/>
    <property type="match status" value="1"/>
</dbReference>
<evidence type="ECO:0000313" key="12">
    <source>
        <dbReference type="Proteomes" id="UP000060390"/>
    </source>
</evidence>
<accession>A0A0F7PCR6</accession>
<dbReference type="GO" id="GO:0016887">
    <property type="term" value="F:ATP hydrolysis activity"/>
    <property type="evidence" value="ECO:0007669"/>
    <property type="project" value="InterPro"/>
</dbReference>
<evidence type="ECO:0000313" key="10">
    <source>
        <dbReference type="EMBL" id="AKH97439.1"/>
    </source>
</evidence>
<dbReference type="GO" id="GO:0005524">
    <property type="term" value="F:ATP binding"/>
    <property type="evidence" value="ECO:0007669"/>
    <property type="project" value="UniProtKB-KW"/>
</dbReference>
<gene>
    <name evidence="11" type="ORF">HLASA_0938</name>
    <name evidence="10" type="ORF">HLASF_0949</name>
</gene>
<dbReference type="InterPro" id="IPR039421">
    <property type="entry name" value="Type_1_exporter"/>
</dbReference>
<dbReference type="Proteomes" id="UP000069906">
    <property type="component" value="Chromosome"/>
</dbReference>
<dbReference type="Gene3D" id="3.40.50.300">
    <property type="entry name" value="P-loop containing nucleotide triphosphate hydrolases"/>
    <property type="match status" value="1"/>
</dbReference>
<dbReference type="Pfam" id="PF00005">
    <property type="entry name" value="ABC_tran"/>
    <property type="match status" value="1"/>
</dbReference>
<keyword evidence="2 7" id="KW-0812">Transmembrane</keyword>
<dbReference type="EMBL" id="CP011564">
    <property type="protein sequence ID" value="ALG81835.1"/>
    <property type="molecule type" value="Genomic_DNA"/>
</dbReference>
<feature type="transmembrane region" description="Helical" evidence="7">
    <location>
        <begin position="221"/>
        <end position="238"/>
    </location>
</feature>
<feature type="domain" description="ABC transmembrane type-1" evidence="9">
    <location>
        <begin position="60"/>
        <end position="359"/>
    </location>
</feature>
<reference evidence="11 12" key="3">
    <citation type="journal article" date="2016" name="Stand. Genomic Sci.">
        <title>Complete genome sequence of 'Halanaeroarchaeum sulfurireducens' M27-SA2, a sulfur-reducing and acetate-oxidizing haloarchaeon from the deep-sea hypersaline anoxic lake Medee.</title>
        <authorList>
            <person name="Messina E."/>
            <person name="Sorokin D.Y."/>
            <person name="Kublanov I.V."/>
            <person name="Toshchakov S."/>
            <person name="Lopatina A."/>
            <person name="Arcadi E."/>
            <person name="Smedile F."/>
            <person name="La Spada G."/>
            <person name="La Cono V."/>
            <person name="Yakimov M.M."/>
        </authorList>
    </citation>
    <scope>NUCLEOTIDE SEQUENCE [LARGE SCALE GENOMIC DNA]</scope>
    <source>
        <strain evidence="11 12">M27-SA2</strain>
    </source>
</reference>
<dbReference type="KEGG" id="hsu:HLASF_0949"/>
<keyword evidence="5 7" id="KW-1133">Transmembrane helix</keyword>
<organism evidence="10 13">
    <name type="scientific">Halanaeroarchaeum sulfurireducens</name>
    <dbReference type="NCBI Taxonomy" id="1604004"/>
    <lineage>
        <taxon>Archaea</taxon>
        <taxon>Methanobacteriati</taxon>
        <taxon>Methanobacteriota</taxon>
        <taxon>Stenosarchaea group</taxon>
        <taxon>Halobacteria</taxon>
        <taxon>Halobacteriales</taxon>
        <taxon>Halobacteriaceae</taxon>
        <taxon>Halanaeroarchaeum</taxon>
    </lineage>
</organism>
<feature type="transmembrane region" description="Helical" evidence="7">
    <location>
        <begin position="306"/>
        <end position="339"/>
    </location>
</feature>
<dbReference type="Proteomes" id="UP000060390">
    <property type="component" value="Chromosome"/>
</dbReference>
<dbReference type="PATRIC" id="fig|1604004.4.peg.992"/>
<evidence type="ECO:0000313" key="13">
    <source>
        <dbReference type="Proteomes" id="UP000069906"/>
    </source>
</evidence>
<evidence type="ECO:0000256" key="6">
    <source>
        <dbReference type="ARBA" id="ARBA00023136"/>
    </source>
</evidence>
<keyword evidence="3" id="KW-0547">Nucleotide-binding</keyword>
<dbReference type="SUPFAM" id="SSF52540">
    <property type="entry name" value="P-loop containing nucleoside triphosphate hydrolases"/>
    <property type="match status" value="1"/>
</dbReference>
<evidence type="ECO:0000313" key="11">
    <source>
        <dbReference type="EMBL" id="ALG81835.1"/>
    </source>
</evidence>
<reference evidence="10 13" key="1">
    <citation type="journal article" date="2015" name="ISME J.">
        <title>Elemental sulfur and acetate can support life of a novel strictly anaerobic haloarchaeon.</title>
        <authorList>
            <person name="Sorokin D.Y."/>
            <person name="Kublanov I.V."/>
            <person name="Gavrilov S.N."/>
            <person name="Rojo D."/>
            <person name="Roman P."/>
            <person name="Golyshin P.N."/>
            <person name="Slepak V.Z."/>
            <person name="Smedile F."/>
            <person name="Ferrer M."/>
            <person name="Messina E."/>
            <person name="La Cono V."/>
            <person name="Yakimov M.M."/>
        </authorList>
    </citation>
    <scope>NUCLEOTIDE SEQUENCE [LARGE SCALE GENOMIC DNA]</scope>
    <source>
        <strain evidence="10 13">HSR2</strain>
    </source>
</reference>
<dbReference type="PROSITE" id="PS50929">
    <property type="entry name" value="ABC_TM1F"/>
    <property type="match status" value="1"/>
</dbReference>
<dbReference type="EMBL" id="CP008874">
    <property type="protein sequence ID" value="AKH97439.1"/>
    <property type="molecule type" value="Genomic_DNA"/>
</dbReference>
<dbReference type="FunFam" id="3.40.50.300:FF:000218">
    <property type="entry name" value="Multidrug ABC transporter ATP-binding protein"/>
    <property type="match status" value="1"/>
</dbReference>
<dbReference type="HOGENOM" id="CLU_000604_84_3_2"/>
<sequence>MTSGRSGVPAVRLRGPRQRFNAYKGRYPNPHTMSEGEEIGRRAQLEALVRVVKYRPLFAAAIIGGGVFAATLEGVGLSFILPIIEIVQAPGDPAANADGVMLAFVTAYRALGIPFTLGYVIAGVSVVLAVRWTSTFVVRWLREALVVDYTREIQKRSFDNALDAKISYFDQEGSDDILNAIVTQSEYAGRTIKYVVNLVEQFLLALMYLGVALFLAPMLTLFAIALLGGFSVLFRYVVEPGYELGDKVADANERVQQSAQAGTQGIRDTKVFGLREELFGDFLDAVNQFASSSIKLRRNEQAIKNFYNLLTAVSVFVLIFLAISFANMSLGALGVFLFAMFRLGPKASSLNSQFYRVENNLPHLVRAQEFIDELARNTEPEADTEPVPKEVQTVEFDDVHFSYTDEERVLQGIDFEVEKGEFIGFVGQSGAGKSTIVSLLARMYEVDEGGIRANGSPIDEMDIREWRDRLSIVRQNPYIFNDTLRYNLTIGNRDVSEAELDRVCEIAKVDEFEKDLPRGYDTLLGDDGVRLSGGQKQRVALARSLIEDADLLILDEATSDLDSNLEKQVQRAIEEMERDYAIITIAHRLSTVKNADRIYTVEDGEITESGAHGELVDKDGKYAELYGIQASG</sequence>
<proteinExistence type="predicted"/>
<dbReference type="PROSITE" id="PS50893">
    <property type="entry name" value="ABC_TRANSPORTER_2"/>
    <property type="match status" value="1"/>
</dbReference>
<keyword evidence="6 7" id="KW-0472">Membrane</keyword>
<dbReference type="InterPro" id="IPR027417">
    <property type="entry name" value="P-loop_NTPase"/>
</dbReference>
<dbReference type="STRING" id="1604004.HLASA_0938"/>
<dbReference type="SUPFAM" id="SSF90123">
    <property type="entry name" value="ABC transporter transmembrane region"/>
    <property type="match status" value="1"/>
</dbReference>
<evidence type="ECO:0000256" key="7">
    <source>
        <dbReference type="SAM" id="Phobius"/>
    </source>
</evidence>
<evidence type="ECO:0000256" key="5">
    <source>
        <dbReference type="ARBA" id="ARBA00022989"/>
    </source>
</evidence>
<comment type="subcellular location">
    <subcellularLocation>
        <location evidence="1">Membrane</location>
        <topology evidence="1">Multi-pass membrane protein</topology>
    </subcellularLocation>
</comment>
<name>A0A0F7PCR6_9EURY</name>
<dbReference type="KEGG" id="hsf:HLASA_0938"/>
<feature type="transmembrane region" description="Helical" evidence="7">
    <location>
        <begin position="111"/>
        <end position="132"/>
    </location>
</feature>
<dbReference type="InterPro" id="IPR036640">
    <property type="entry name" value="ABC1_TM_sf"/>
</dbReference>
<keyword evidence="13" id="KW-1185">Reference proteome</keyword>
<dbReference type="PANTHER" id="PTHR43394">
    <property type="entry name" value="ATP-DEPENDENT PERMEASE MDL1, MITOCHONDRIAL"/>
    <property type="match status" value="1"/>
</dbReference>
<dbReference type="InterPro" id="IPR011527">
    <property type="entry name" value="ABC1_TM_dom"/>
</dbReference>
<protein>
    <submittedName>
        <fullName evidence="10">ABC transporter, ATP-binding/permease protein</fullName>
    </submittedName>
</protein>
<evidence type="ECO:0000259" key="8">
    <source>
        <dbReference type="PROSITE" id="PS50893"/>
    </source>
</evidence>
<dbReference type="GO" id="GO:0016020">
    <property type="term" value="C:membrane"/>
    <property type="evidence" value="ECO:0007669"/>
    <property type="project" value="UniProtKB-SubCell"/>
</dbReference>
<evidence type="ECO:0000256" key="2">
    <source>
        <dbReference type="ARBA" id="ARBA00022692"/>
    </source>
</evidence>
<keyword evidence="4 10" id="KW-0067">ATP-binding</keyword>
<evidence type="ECO:0000256" key="4">
    <source>
        <dbReference type="ARBA" id="ARBA00022840"/>
    </source>
</evidence>
<reference evidence="12" key="2">
    <citation type="submission" date="2015-05" db="EMBL/GenBank/DDBJ databases">
        <title>Complete genome sequence of Halanaeroarchaeum sulfurireducens type strain M27-SA2, a sulfate-reducer haloarchaeon from marine anoxic lake Medee.</title>
        <authorList>
            <person name="Messina E."/>
            <person name="Kublanov I.V."/>
            <person name="Toshchakov S."/>
            <person name="Arcadi E."/>
            <person name="La Spada G."/>
            <person name="La Cono V."/>
            <person name="Yakimov M.M."/>
        </authorList>
    </citation>
    <scope>NUCLEOTIDE SEQUENCE [LARGE SCALE GENOMIC DNA]</scope>
    <source>
        <strain evidence="12">M27-SA2</strain>
    </source>
</reference>
<feature type="domain" description="ABC transporter" evidence="8">
    <location>
        <begin position="394"/>
        <end position="628"/>
    </location>
</feature>
<dbReference type="InterPro" id="IPR003439">
    <property type="entry name" value="ABC_transporter-like_ATP-bd"/>
</dbReference>
<feature type="transmembrane region" description="Helical" evidence="7">
    <location>
        <begin position="57"/>
        <end position="84"/>
    </location>
</feature>
<evidence type="ECO:0000259" key="9">
    <source>
        <dbReference type="PROSITE" id="PS50929"/>
    </source>
</evidence>